<reference evidence="2 3" key="1">
    <citation type="submission" date="2016-10" db="EMBL/GenBank/DDBJ databases">
        <authorList>
            <person name="Varghese N."/>
            <person name="Submissions S."/>
        </authorList>
    </citation>
    <scope>NUCLEOTIDE SEQUENCE [LARGE SCALE GENOMIC DNA]</scope>
    <source>
        <strain evidence="2 3">CGMCC 1.3889</strain>
    </source>
</reference>
<keyword evidence="1" id="KW-0472">Membrane</keyword>
<feature type="transmembrane region" description="Helical" evidence="1">
    <location>
        <begin position="158"/>
        <end position="178"/>
    </location>
</feature>
<feature type="transmembrane region" description="Helical" evidence="1">
    <location>
        <begin position="75"/>
        <end position="94"/>
    </location>
</feature>
<accession>A0A1H9T2Q1</accession>
<dbReference type="RefSeq" id="WP_057807827.1">
    <property type="nucleotide sequence ID" value="NZ_BJYP01000044.1"/>
</dbReference>
<organism evidence="2 3">
    <name type="scientific">Pediococcus ethanolidurans</name>
    <dbReference type="NCBI Taxonomy" id="319653"/>
    <lineage>
        <taxon>Bacteria</taxon>
        <taxon>Bacillati</taxon>
        <taxon>Bacillota</taxon>
        <taxon>Bacilli</taxon>
        <taxon>Lactobacillales</taxon>
        <taxon>Lactobacillaceae</taxon>
        <taxon>Pediococcus</taxon>
    </lineage>
</organism>
<keyword evidence="3" id="KW-1185">Reference proteome</keyword>
<feature type="transmembrane region" description="Helical" evidence="1">
    <location>
        <begin position="115"/>
        <end position="138"/>
    </location>
</feature>
<dbReference type="GeneID" id="76044425"/>
<sequence>MFNMINGDFYRLKHSRGFYLTESILVIFILATVLTGTLTSVSARPSSSAFFNFQMATNGWGSSQAVKLMTSMCSVLVYLTLPLLVMTTGFEFSTGSYKNLLSSGMSRVNYFISKYAVFIVVVLLPYILYYGLIFFVAGFKYHFSPLTGTFILKMGQTVLFQLLLTLGIFSVAILTMFLTFSITTAVITTIVWQFAVATLRMIFVHATWLKFFDFQGTLDTAYFAQFSTLDWGRYLLTAGGTIVICGLLTLYIFKHKNL</sequence>
<dbReference type="EMBL" id="FOGK01000027">
    <property type="protein sequence ID" value="SER91542.1"/>
    <property type="molecule type" value="Genomic_DNA"/>
</dbReference>
<gene>
    <name evidence="2" type="ORF">SAMN04487973_12719</name>
</gene>
<protein>
    <submittedName>
        <fullName evidence="2">ABC-2 type transport system permease protein</fullName>
    </submittedName>
</protein>
<feature type="transmembrane region" description="Helical" evidence="1">
    <location>
        <begin position="231"/>
        <end position="253"/>
    </location>
</feature>
<feature type="transmembrane region" description="Helical" evidence="1">
    <location>
        <begin position="190"/>
        <end position="211"/>
    </location>
</feature>
<name>A0A1H9T2Q1_9LACO</name>
<keyword evidence="1" id="KW-0812">Transmembrane</keyword>
<evidence type="ECO:0000313" key="2">
    <source>
        <dbReference type="EMBL" id="SER91542.1"/>
    </source>
</evidence>
<evidence type="ECO:0000256" key="1">
    <source>
        <dbReference type="SAM" id="Phobius"/>
    </source>
</evidence>
<feature type="transmembrane region" description="Helical" evidence="1">
    <location>
        <begin position="20"/>
        <end position="43"/>
    </location>
</feature>
<proteinExistence type="predicted"/>
<comment type="caution">
    <text evidence="2">The sequence shown here is derived from an EMBL/GenBank/DDBJ whole genome shotgun (WGS) entry which is preliminary data.</text>
</comment>
<keyword evidence="1" id="KW-1133">Transmembrane helix</keyword>
<dbReference type="Proteomes" id="UP000182818">
    <property type="component" value="Unassembled WGS sequence"/>
</dbReference>
<evidence type="ECO:0000313" key="3">
    <source>
        <dbReference type="Proteomes" id="UP000182818"/>
    </source>
</evidence>